<feature type="domain" description="Integrase catalytic" evidence="1">
    <location>
        <begin position="86"/>
        <end position="262"/>
    </location>
</feature>
<proteinExistence type="predicted"/>
<dbReference type="GO" id="GO:0003676">
    <property type="term" value="F:nucleic acid binding"/>
    <property type="evidence" value="ECO:0007669"/>
    <property type="project" value="InterPro"/>
</dbReference>
<feature type="non-terminal residue" evidence="2">
    <location>
        <position position="329"/>
    </location>
</feature>
<protein>
    <recommendedName>
        <fullName evidence="1">Integrase catalytic domain-containing protein</fullName>
    </recommendedName>
</protein>
<accession>X1S0C1</accession>
<organism evidence="2">
    <name type="scientific">marine sediment metagenome</name>
    <dbReference type="NCBI Taxonomy" id="412755"/>
    <lineage>
        <taxon>unclassified sequences</taxon>
        <taxon>metagenomes</taxon>
        <taxon>ecological metagenomes</taxon>
    </lineage>
</organism>
<dbReference type="PANTHER" id="PTHR35004">
    <property type="entry name" value="TRANSPOSASE RV3428C-RELATED"/>
    <property type="match status" value="1"/>
</dbReference>
<evidence type="ECO:0000259" key="1">
    <source>
        <dbReference type="PROSITE" id="PS50994"/>
    </source>
</evidence>
<dbReference type="EMBL" id="BARW01003592">
    <property type="protein sequence ID" value="GAI68905.1"/>
    <property type="molecule type" value="Genomic_DNA"/>
</dbReference>
<gene>
    <name evidence="2" type="ORF">S12H4_09036</name>
</gene>
<dbReference type="AlphaFoldDB" id="X1S0C1"/>
<dbReference type="PANTHER" id="PTHR35004:SF6">
    <property type="entry name" value="TRANSPOSASE"/>
    <property type="match status" value="1"/>
</dbReference>
<dbReference type="GO" id="GO:0015074">
    <property type="term" value="P:DNA integration"/>
    <property type="evidence" value="ECO:0007669"/>
    <property type="project" value="InterPro"/>
</dbReference>
<dbReference type="InterPro" id="IPR036397">
    <property type="entry name" value="RNaseH_sf"/>
</dbReference>
<evidence type="ECO:0000313" key="2">
    <source>
        <dbReference type="EMBL" id="GAI68905.1"/>
    </source>
</evidence>
<dbReference type="SUPFAM" id="SSF53098">
    <property type="entry name" value="Ribonuclease H-like"/>
    <property type="match status" value="1"/>
</dbReference>
<sequence length="329" mass="38675">MNEQQFMDWNAQANKKELKLSRHEEFVRGLLSKQQDFSAAQIHDRLLELEPDLPVTERTTFNFVQYIRQKYNLPKPPINRRVYESVPELPYGKQAQVDFGEFTMQTQEGKNQKVYFMTMSLSRSRFKHTYFLTVPFTARTAVIAHEESFKYIGGIPGQIVYDQDSVFVSDENKGDFLLTEVFQRYVSERKFLPDFLHKADPESKGKIENVVKYVKYNFLRGRIFINNDVLNQQAIAWLERTANKKIHGTTKKSPVKELQNELEYLKTYYPVSQINPLKQYTLRKDNKVCYKGNFYTVPTGTYKGRGSKVFLMQESIKLKIYLKECINGK</sequence>
<reference evidence="2" key="1">
    <citation type="journal article" date="2014" name="Front. Microbiol.">
        <title>High frequency of phylogenetically diverse reductive dehalogenase-homologous genes in deep subseafloor sedimentary metagenomes.</title>
        <authorList>
            <person name="Kawai M."/>
            <person name="Futagami T."/>
            <person name="Toyoda A."/>
            <person name="Takaki Y."/>
            <person name="Nishi S."/>
            <person name="Hori S."/>
            <person name="Arai W."/>
            <person name="Tsubouchi T."/>
            <person name="Morono Y."/>
            <person name="Uchiyama I."/>
            <person name="Ito T."/>
            <person name="Fujiyama A."/>
            <person name="Inagaki F."/>
            <person name="Takami H."/>
        </authorList>
    </citation>
    <scope>NUCLEOTIDE SEQUENCE</scope>
    <source>
        <strain evidence="2">Expedition CK06-06</strain>
    </source>
</reference>
<comment type="caution">
    <text evidence="2">The sequence shown here is derived from an EMBL/GenBank/DDBJ whole genome shotgun (WGS) entry which is preliminary data.</text>
</comment>
<name>X1S0C1_9ZZZZ</name>
<dbReference type="InterPro" id="IPR012337">
    <property type="entry name" value="RNaseH-like_sf"/>
</dbReference>
<dbReference type="InterPro" id="IPR001584">
    <property type="entry name" value="Integrase_cat-core"/>
</dbReference>
<dbReference type="Gene3D" id="3.30.420.10">
    <property type="entry name" value="Ribonuclease H-like superfamily/Ribonuclease H"/>
    <property type="match status" value="1"/>
</dbReference>
<dbReference type="PROSITE" id="PS50994">
    <property type="entry name" value="INTEGRASE"/>
    <property type="match status" value="1"/>
</dbReference>